<keyword evidence="1" id="KW-1133">Transmembrane helix</keyword>
<evidence type="ECO:0000313" key="2">
    <source>
        <dbReference type="EMBL" id="AWV31545.1"/>
    </source>
</evidence>
<accession>A0AAD0P1Z4</accession>
<keyword evidence="1" id="KW-0472">Membrane</keyword>
<feature type="transmembrane region" description="Helical" evidence="1">
    <location>
        <begin position="109"/>
        <end position="128"/>
    </location>
</feature>
<dbReference type="InterPro" id="IPR029058">
    <property type="entry name" value="AB_hydrolase_fold"/>
</dbReference>
<sequence>MSGERVMGMDLEYVPVPLKPRLHRRMAQEIGRRIRGTYRYDTAVWRTAIAGLWIVCFLAFSTAVLGIPTGLGKPTDIALAAGAGTVLLAISGNILAVLLALTGLRIPRLFAGCVLSDFGAILLILYYADFEIEAAIVIAVVLALLGALGGLAIGLLRSKRITLGLLLTVAVTFSPLALASGVQELPISESVDLNDTEVVPLTASDPGKPGNLAYQTFTYASGTDLHRAEYGKDTSLISSTADASAYIKDWSKLRTLFWGFDYKALPLNGRVWMPEGEGPYPVVLMVHGNHMMEDYSDGGYAYLGELLASRGFIAISLDENFLNYSAWSGIPDNDFKVRTWILLKHLEQLADFSDDPGSPFYQKIDFTKTALLGHSRGGQAVAMAADADRWFKDDPVMAAVNRFNITSVVALAPTDKTIDDQQARLKDINYLTLQGARDGDVHDFYGDRQYIRTSYSQGSSAFKSSLYIADANHSQFNSDWGGYDQTLPAGLFLNRAQIMDADKQRQIAKVYVSAFLETTLHEKEEYQSLFRDYRSGLKWLPDTAYYNRFQSGGYRPVATFDDDRNKNTVELGTAEASGVSWSEELAKDRESKSKATYGVVLERTASKNEEAYYNIKLNDSVRTETALLGADGLTFSMANLNGDMNEEMDAPQPPKVEVELTDHNDTSARLTLDEVMDILPLPQTQFTLFPWLEERINDGKYGDLSEAVFQTYEMPFEQFQEEEPELDPDNLTEITFYLEEEGDRIMLDDIGFYDLGIRNTF</sequence>
<proteinExistence type="predicted"/>
<evidence type="ECO:0000313" key="3">
    <source>
        <dbReference type="Proteomes" id="UP000249163"/>
    </source>
</evidence>
<dbReference type="GO" id="GO:0015996">
    <property type="term" value="P:chlorophyll catabolic process"/>
    <property type="evidence" value="ECO:0007669"/>
    <property type="project" value="TreeGrafter"/>
</dbReference>
<dbReference type="EMBL" id="CP021965">
    <property type="protein sequence ID" value="AWV31545.1"/>
    <property type="molecule type" value="Genomic_DNA"/>
</dbReference>
<dbReference type="AlphaFoldDB" id="A0AAD0P1Z4"/>
<dbReference type="PANTHER" id="PTHR33428">
    <property type="entry name" value="CHLOROPHYLLASE-2, CHLOROPLASTIC"/>
    <property type="match status" value="1"/>
</dbReference>
<dbReference type="GO" id="GO:0047746">
    <property type="term" value="F:chlorophyllase activity"/>
    <property type="evidence" value="ECO:0007669"/>
    <property type="project" value="TreeGrafter"/>
</dbReference>
<name>A0AAD0P1Z4_9BACL</name>
<feature type="transmembrane region" description="Helical" evidence="1">
    <location>
        <begin position="77"/>
        <end position="102"/>
    </location>
</feature>
<keyword evidence="1" id="KW-0812">Transmembrane</keyword>
<dbReference type="InterPro" id="IPR017395">
    <property type="entry name" value="Chlorophyllase-like"/>
</dbReference>
<feature type="transmembrane region" description="Helical" evidence="1">
    <location>
        <begin position="43"/>
        <end position="65"/>
    </location>
</feature>
<feature type="transmembrane region" description="Helical" evidence="1">
    <location>
        <begin position="163"/>
        <end position="182"/>
    </location>
</feature>
<keyword evidence="2" id="KW-0378">Hydrolase</keyword>
<feature type="transmembrane region" description="Helical" evidence="1">
    <location>
        <begin position="134"/>
        <end position="156"/>
    </location>
</feature>
<dbReference type="Pfam" id="PF07224">
    <property type="entry name" value="Chlorophyllase"/>
    <property type="match status" value="1"/>
</dbReference>
<dbReference type="Gene3D" id="3.40.50.1820">
    <property type="entry name" value="alpha/beta hydrolase"/>
    <property type="match status" value="1"/>
</dbReference>
<dbReference type="PANTHER" id="PTHR33428:SF2">
    <property type="entry name" value="CHLOROPHYLLASE-2"/>
    <property type="match status" value="1"/>
</dbReference>
<dbReference type="Proteomes" id="UP000249163">
    <property type="component" value="Chromosome"/>
</dbReference>
<gene>
    <name evidence="2" type="ORF">CD191_02290</name>
</gene>
<reference evidence="2 3" key="1">
    <citation type="submission" date="2017-06" db="EMBL/GenBank/DDBJ databases">
        <title>Complete genome sequence of Paenibacillus odorifer CBA7130.</title>
        <authorList>
            <person name="Nam Y.-D."/>
            <person name="Kang J."/>
            <person name="Chung W.-H."/>
        </authorList>
    </citation>
    <scope>NUCLEOTIDE SEQUENCE [LARGE SCALE GENOMIC DNA]</scope>
    <source>
        <strain evidence="2 3">CBA7130</strain>
    </source>
</reference>
<organism evidence="2 3">
    <name type="scientific">Paenibacillus odorifer</name>
    <dbReference type="NCBI Taxonomy" id="189426"/>
    <lineage>
        <taxon>Bacteria</taxon>
        <taxon>Bacillati</taxon>
        <taxon>Bacillota</taxon>
        <taxon>Bacilli</taxon>
        <taxon>Bacillales</taxon>
        <taxon>Paenibacillaceae</taxon>
        <taxon>Paenibacillus</taxon>
    </lineage>
</organism>
<dbReference type="SUPFAM" id="SSF53474">
    <property type="entry name" value="alpha/beta-Hydrolases"/>
    <property type="match status" value="1"/>
</dbReference>
<protein>
    <submittedName>
        <fullName evidence="2">Alpha/beta hydrolase</fullName>
    </submittedName>
</protein>
<evidence type="ECO:0000256" key="1">
    <source>
        <dbReference type="SAM" id="Phobius"/>
    </source>
</evidence>